<keyword evidence="2" id="KW-0732">Signal</keyword>
<keyword evidence="4" id="KW-1185">Reference proteome</keyword>
<evidence type="ECO:0000313" key="3">
    <source>
        <dbReference type="EMBL" id="KAJ8981867.1"/>
    </source>
</evidence>
<dbReference type="Proteomes" id="UP001162164">
    <property type="component" value="Unassembled WGS sequence"/>
</dbReference>
<feature type="region of interest" description="Disordered" evidence="1">
    <location>
        <begin position="100"/>
        <end position="122"/>
    </location>
</feature>
<comment type="caution">
    <text evidence="3">The sequence shown here is derived from an EMBL/GenBank/DDBJ whole genome shotgun (WGS) entry which is preliminary data.</text>
</comment>
<evidence type="ECO:0008006" key="5">
    <source>
        <dbReference type="Google" id="ProtNLM"/>
    </source>
</evidence>
<feature type="signal peptide" evidence="2">
    <location>
        <begin position="1"/>
        <end position="18"/>
    </location>
</feature>
<evidence type="ECO:0000256" key="1">
    <source>
        <dbReference type="SAM" id="MobiDB-lite"/>
    </source>
</evidence>
<dbReference type="EMBL" id="JAPWTJ010000156">
    <property type="protein sequence ID" value="KAJ8981867.1"/>
    <property type="molecule type" value="Genomic_DNA"/>
</dbReference>
<feature type="compositionally biased region" description="Polar residues" evidence="1">
    <location>
        <begin position="66"/>
        <end position="80"/>
    </location>
</feature>
<name>A0ABQ9JVE2_9CUCU</name>
<gene>
    <name evidence="3" type="ORF">NQ317_008214</name>
</gene>
<protein>
    <recommendedName>
        <fullName evidence="5">Secreted protein</fullName>
    </recommendedName>
</protein>
<sequence>MKVFVISVVVLQILDCYSFIIPDELPSILSVIYSNIPTLKKGTDSRIGWGFRLGDRADFQVITELGPQTNTQPLANQGDSNANKRNALNNLADTLYAQRQQEKRLKQEKEKEENSKDTEGSKWLKTWSKSVIGKEENDALPMVPRPGLGIGEIDAKSVIPEDSVLEAQVKEEEKKLKGRVWRRSSSNR</sequence>
<feature type="chain" id="PRO_5047520801" description="Secreted protein" evidence="2">
    <location>
        <begin position="19"/>
        <end position="188"/>
    </location>
</feature>
<evidence type="ECO:0000313" key="4">
    <source>
        <dbReference type="Proteomes" id="UP001162164"/>
    </source>
</evidence>
<accession>A0ABQ9JVE2</accession>
<feature type="region of interest" description="Disordered" evidence="1">
    <location>
        <begin position="66"/>
        <end position="85"/>
    </location>
</feature>
<reference evidence="3" key="1">
    <citation type="journal article" date="2023" name="Insect Mol. Biol.">
        <title>Genome sequencing provides insights into the evolution of gene families encoding plant cell wall-degrading enzymes in longhorned beetles.</title>
        <authorList>
            <person name="Shin N.R."/>
            <person name="Okamura Y."/>
            <person name="Kirsch R."/>
            <person name="Pauchet Y."/>
        </authorList>
    </citation>
    <scope>NUCLEOTIDE SEQUENCE</scope>
    <source>
        <strain evidence="3">MMC_N1</strain>
    </source>
</reference>
<evidence type="ECO:0000256" key="2">
    <source>
        <dbReference type="SAM" id="SignalP"/>
    </source>
</evidence>
<proteinExistence type="predicted"/>
<organism evidence="3 4">
    <name type="scientific">Molorchus minor</name>
    <dbReference type="NCBI Taxonomy" id="1323400"/>
    <lineage>
        <taxon>Eukaryota</taxon>
        <taxon>Metazoa</taxon>
        <taxon>Ecdysozoa</taxon>
        <taxon>Arthropoda</taxon>
        <taxon>Hexapoda</taxon>
        <taxon>Insecta</taxon>
        <taxon>Pterygota</taxon>
        <taxon>Neoptera</taxon>
        <taxon>Endopterygota</taxon>
        <taxon>Coleoptera</taxon>
        <taxon>Polyphaga</taxon>
        <taxon>Cucujiformia</taxon>
        <taxon>Chrysomeloidea</taxon>
        <taxon>Cerambycidae</taxon>
        <taxon>Lamiinae</taxon>
        <taxon>Monochamini</taxon>
        <taxon>Molorchus</taxon>
    </lineage>
</organism>